<dbReference type="KEGG" id="acel:acsn021_06600"/>
<reference evidence="1 2" key="1">
    <citation type="journal article" date="2016" name="Int. J. Syst. Evol. Microbiol.">
        <title>Descriptions of Anaerotaenia torta gen. nov., sp. nov. and Anaerocolumna cellulosilytica gen. nov., sp. nov. isolated from a methanogenic reactor of cattle waste.</title>
        <authorList>
            <person name="Uek A."/>
            <person name="Ohtaki Y."/>
            <person name="Kaku N."/>
            <person name="Ueki K."/>
        </authorList>
    </citation>
    <scope>NUCLEOTIDE SEQUENCE [LARGE SCALE GENOMIC DNA]</scope>
    <source>
        <strain evidence="1 2">SN021</strain>
    </source>
</reference>
<name>A0A6S6R1J3_9FIRM</name>
<dbReference type="RefSeq" id="WP_184095230.1">
    <property type="nucleotide sequence ID" value="NZ_AP023367.1"/>
</dbReference>
<dbReference type="Proteomes" id="UP000515561">
    <property type="component" value="Chromosome"/>
</dbReference>
<organism evidence="1 2">
    <name type="scientific">Anaerocolumna cellulosilytica</name>
    <dbReference type="NCBI Taxonomy" id="433286"/>
    <lineage>
        <taxon>Bacteria</taxon>
        <taxon>Bacillati</taxon>
        <taxon>Bacillota</taxon>
        <taxon>Clostridia</taxon>
        <taxon>Lachnospirales</taxon>
        <taxon>Lachnospiraceae</taxon>
        <taxon>Anaerocolumna</taxon>
    </lineage>
</organism>
<protein>
    <submittedName>
        <fullName evidence="1">Uncharacterized protein</fullName>
    </submittedName>
</protein>
<dbReference type="AlphaFoldDB" id="A0A6S6R1J3"/>
<sequence>MRSNEVTDTLSLGSELILFTLLCTFLAIVSIQAGNIRSAKELKENTMISVREKSELYYYKYAEHVSGSDIVELIIKNNSKYDYYIKLSTINTNIEITKSRAKKLMEKGENSEILWTQSYLTNNIFVEHIYSSYDVRMQEDKNGALSFYFTER</sequence>
<evidence type="ECO:0000313" key="2">
    <source>
        <dbReference type="Proteomes" id="UP000515561"/>
    </source>
</evidence>
<keyword evidence="2" id="KW-1185">Reference proteome</keyword>
<evidence type="ECO:0000313" key="1">
    <source>
        <dbReference type="EMBL" id="BCJ93091.1"/>
    </source>
</evidence>
<dbReference type="EMBL" id="AP023367">
    <property type="protein sequence ID" value="BCJ93091.1"/>
    <property type="molecule type" value="Genomic_DNA"/>
</dbReference>
<gene>
    <name evidence="1" type="ORF">acsn021_06600</name>
</gene>
<accession>A0A6S6R1J3</accession>
<proteinExistence type="predicted"/>